<evidence type="ECO:0000313" key="8">
    <source>
        <dbReference type="Proteomes" id="UP000287171"/>
    </source>
</evidence>
<dbReference type="Proteomes" id="UP000287171">
    <property type="component" value="Unassembled WGS sequence"/>
</dbReference>
<feature type="transmembrane region" description="Helical" evidence="5">
    <location>
        <begin position="93"/>
        <end position="121"/>
    </location>
</feature>
<feature type="domain" description="Yip1" evidence="6">
    <location>
        <begin position="37"/>
        <end position="217"/>
    </location>
</feature>
<keyword evidence="8" id="KW-1185">Reference proteome</keyword>
<dbReference type="EMBL" id="BIFT01000002">
    <property type="protein sequence ID" value="GCE31606.1"/>
    <property type="molecule type" value="Genomic_DNA"/>
</dbReference>
<dbReference type="GO" id="GO:0016020">
    <property type="term" value="C:membrane"/>
    <property type="evidence" value="ECO:0007669"/>
    <property type="project" value="UniProtKB-SubCell"/>
</dbReference>
<comment type="caution">
    <text evidence="7">The sequence shown here is derived from an EMBL/GenBank/DDBJ whole genome shotgun (WGS) entry which is preliminary data.</text>
</comment>
<name>A0A402BJV3_9CHLR</name>
<reference evidence="8" key="1">
    <citation type="submission" date="2018-12" db="EMBL/GenBank/DDBJ databases">
        <title>Tengunoibacter tsumagoiensis gen. nov., sp. nov., Dictyobacter kobayashii sp. nov., D. alpinus sp. nov., and D. joshuensis sp. nov. and description of Dictyobacteraceae fam. nov. within the order Ktedonobacterales isolated from Tengu-no-mugimeshi.</title>
        <authorList>
            <person name="Wang C.M."/>
            <person name="Zheng Y."/>
            <person name="Sakai Y."/>
            <person name="Toyoda A."/>
            <person name="Minakuchi Y."/>
            <person name="Abe K."/>
            <person name="Yokota A."/>
            <person name="Yabe S."/>
        </authorList>
    </citation>
    <scope>NUCLEOTIDE SEQUENCE [LARGE SCALE GENOMIC DNA]</scope>
    <source>
        <strain evidence="8">Uno16</strain>
    </source>
</reference>
<accession>A0A402BJV3</accession>
<dbReference type="Pfam" id="PF04893">
    <property type="entry name" value="Yip1"/>
    <property type="match status" value="1"/>
</dbReference>
<evidence type="ECO:0000313" key="7">
    <source>
        <dbReference type="EMBL" id="GCE31606.1"/>
    </source>
</evidence>
<evidence type="ECO:0000256" key="1">
    <source>
        <dbReference type="ARBA" id="ARBA00004141"/>
    </source>
</evidence>
<evidence type="ECO:0000256" key="4">
    <source>
        <dbReference type="ARBA" id="ARBA00023136"/>
    </source>
</evidence>
<sequence>MNTSPYLNNNALTLPEDGHFQVMVSFPLQVLATYLWPVPTTFARHKQQARWSILTIWLSGLLLITGVGAYIWGRLPTLNRGIENLSLHHLNPQILTPASVIALALTPPLLILGWTLALHLLARTQEGRGSYHVQLYSMQIIATPPVLLLITTTLLLSVAPNMATPLRLPLAAIAILLSLYSFLLCLPSLMGVQQLSRKQAIICLVIILTVALLLIFFMDTFSSNHTSGGGGERSTKKPKNWHARYCSYCGFSLQVYDRLHDTHTQICPRCGQTLS</sequence>
<gene>
    <name evidence="7" type="ORF">KDA_70900</name>
</gene>
<feature type="transmembrane region" description="Helical" evidence="5">
    <location>
        <begin position="51"/>
        <end position="73"/>
    </location>
</feature>
<dbReference type="OrthoDB" id="9924522at2"/>
<feature type="transmembrane region" description="Helical" evidence="5">
    <location>
        <begin position="201"/>
        <end position="218"/>
    </location>
</feature>
<protein>
    <recommendedName>
        <fullName evidence="6">Yip1 domain-containing protein</fullName>
    </recommendedName>
</protein>
<feature type="transmembrane region" description="Helical" evidence="5">
    <location>
        <begin position="168"/>
        <end position="189"/>
    </location>
</feature>
<proteinExistence type="predicted"/>
<keyword evidence="2 5" id="KW-0812">Transmembrane</keyword>
<keyword evidence="3 5" id="KW-1133">Transmembrane helix</keyword>
<dbReference type="AlphaFoldDB" id="A0A402BJV3"/>
<evidence type="ECO:0000259" key="6">
    <source>
        <dbReference type="Pfam" id="PF04893"/>
    </source>
</evidence>
<keyword evidence="4 5" id="KW-0472">Membrane</keyword>
<evidence type="ECO:0000256" key="5">
    <source>
        <dbReference type="SAM" id="Phobius"/>
    </source>
</evidence>
<feature type="transmembrane region" description="Helical" evidence="5">
    <location>
        <begin position="133"/>
        <end position="156"/>
    </location>
</feature>
<evidence type="ECO:0000256" key="2">
    <source>
        <dbReference type="ARBA" id="ARBA00022692"/>
    </source>
</evidence>
<dbReference type="InterPro" id="IPR006977">
    <property type="entry name" value="Yip1_dom"/>
</dbReference>
<dbReference type="RefSeq" id="WP_126631553.1">
    <property type="nucleotide sequence ID" value="NZ_BIFT01000002.1"/>
</dbReference>
<organism evidence="7 8">
    <name type="scientific">Dictyobacter alpinus</name>
    <dbReference type="NCBI Taxonomy" id="2014873"/>
    <lineage>
        <taxon>Bacteria</taxon>
        <taxon>Bacillati</taxon>
        <taxon>Chloroflexota</taxon>
        <taxon>Ktedonobacteria</taxon>
        <taxon>Ktedonobacterales</taxon>
        <taxon>Dictyobacteraceae</taxon>
        <taxon>Dictyobacter</taxon>
    </lineage>
</organism>
<comment type="subcellular location">
    <subcellularLocation>
        <location evidence="1">Membrane</location>
        <topology evidence="1">Multi-pass membrane protein</topology>
    </subcellularLocation>
</comment>
<feature type="transmembrane region" description="Helical" evidence="5">
    <location>
        <begin position="20"/>
        <end position="39"/>
    </location>
</feature>
<evidence type="ECO:0000256" key="3">
    <source>
        <dbReference type="ARBA" id="ARBA00022989"/>
    </source>
</evidence>